<dbReference type="Proteomes" id="UP000075666">
    <property type="component" value="Unassembled WGS sequence"/>
</dbReference>
<name>A0A150KNH1_9BACI</name>
<dbReference type="AlphaFoldDB" id="A0A150KNH1"/>
<evidence type="ECO:0000313" key="2">
    <source>
        <dbReference type="Proteomes" id="UP000075666"/>
    </source>
</evidence>
<organism evidence="1 2">
    <name type="scientific">Heyndrickxia sporothermodurans</name>
    <dbReference type="NCBI Taxonomy" id="46224"/>
    <lineage>
        <taxon>Bacteria</taxon>
        <taxon>Bacillati</taxon>
        <taxon>Bacillota</taxon>
        <taxon>Bacilli</taxon>
        <taxon>Bacillales</taxon>
        <taxon>Bacillaceae</taxon>
        <taxon>Heyndrickxia</taxon>
    </lineage>
</organism>
<reference evidence="1 2" key="1">
    <citation type="submission" date="2016-01" db="EMBL/GenBank/DDBJ databases">
        <title>Genome Sequences of Twelve Sporeforming Bacillus Species Isolated from Foods.</title>
        <authorList>
            <person name="Berendsen E.M."/>
            <person name="Wells-Bennik M.H."/>
            <person name="Krawcyk A.O."/>
            <person name="De Jong A."/>
            <person name="Holsappel S."/>
            <person name="Eijlander R.T."/>
            <person name="Kuipers O.P."/>
        </authorList>
    </citation>
    <scope>NUCLEOTIDE SEQUENCE [LARGE SCALE GENOMIC DNA]</scope>
    <source>
        <strain evidence="1 2">B4102</strain>
    </source>
</reference>
<sequence>MPYVRDKGSDITALNPLFKEILLIEFRALLSLAIIVCKKL</sequence>
<evidence type="ECO:0000313" key="1">
    <source>
        <dbReference type="EMBL" id="KYC96144.1"/>
    </source>
</evidence>
<keyword evidence="2" id="KW-1185">Reference proteome</keyword>
<accession>A0A150KNH1</accession>
<proteinExistence type="predicted"/>
<comment type="caution">
    <text evidence="1">The sequence shown here is derived from an EMBL/GenBank/DDBJ whole genome shotgun (WGS) entry which is preliminary data.</text>
</comment>
<protein>
    <submittedName>
        <fullName evidence="1">Uncharacterized protein</fullName>
    </submittedName>
</protein>
<dbReference type="EMBL" id="LQYN01000092">
    <property type="protein sequence ID" value="KYC96144.1"/>
    <property type="molecule type" value="Genomic_DNA"/>
</dbReference>
<gene>
    <name evidence="1" type="ORF">B4102_3550</name>
</gene>